<dbReference type="PANTHER" id="PTHR43102">
    <property type="entry name" value="SLR1143 PROTEIN"/>
    <property type="match status" value="1"/>
</dbReference>
<proteinExistence type="predicted"/>
<keyword evidence="7" id="KW-1185">Reference proteome</keyword>
<dbReference type="Proteomes" id="UP000030762">
    <property type="component" value="Unassembled WGS sequence"/>
</dbReference>
<dbReference type="SUPFAM" id="SSF57903">
    <property type="entry name" value="FYVE/PHD zinc finger"/>
    <property type="match status" value="3"/>
</dbReference>
<sequence length="323" mass="35075">MALPTLEPADLLSPSAYASASSCKGCTVCLRPFSFFAAKLHCALCGEVVCQACTQLASVETHSAQVKVCSPCYENHPHLFGRYKPQGADGTDECHRPGPRKWPSDQRFIRPDQIAAPRAARVDCARCRRPFPWLSTTYGCATCGDHYCSECTLAGLALRPDGHSSYDVRVCSTCAMIAIVDGGSYDQCKVLLPQIRALFHAPDFPSNTTSLDRDSVLRKALDFDTRAILPESSLATEAALVSLYERNTCSSCSSWGRFLLTKRHCAVCGDVVCARCLLSKLAASLPALNTVRAVPECFQCNAKQCFGPNPWLPAAPASKLWEP</sequence>
<evidence type="ECO:0000256" key="3">
    <source>
        <dbReference type="ARBA" id="ARBA00022833"/>
    </source>
</evidence>
<feature type="domain" description="FYVE-type" evidence="5">
    <location>
        <begin position="20"/>
        <end position="77"/>
    </location>
</feature>
<accession>T0QLD8</accession>
<reference evidence="6 7" key="1">
    <citation type="submission" date="2012-04" db="EMBL/GenBank/DDBJ databases">
        <title>The Genome Sequence of Saprolegnia declina VS20.</title>
        <authorList>
            <consortium name="The Broad Institute Genome Sequencing Platform"/>
            <person name="Russ C."/>
            <person name="Nusbaum C."/>
            <person name="Tyler B."/>
            <person name="van West P."/>
            <person name="Dieguez-Uribeondo J."/>
            <person name="de Bruijn I."/>
            <person name="Tripathy S."/>
            <person name="Jiang R."/>
            <person name="Young S.K."/>
            <person name="Zeng Q."/>
            <person name="Gargeya S."/>
            <person name="Fitzgerald M."/>
            <person name="Haas B."/>
            <person name="Abouelleil A."/>
            <person name="Alvarado L."/>
            <person name="Arachchi H.M."/>
            <person name="Berlin A."/>
            <person name="Chapman S.B."/>
            <person name="Goldberg J."/>
            <person name="Griggs A."/>
            <person name="Gujja S."/>
            <person name="Hansen M."/>
            <person name="Howarth C."/>
            <person name="Imamovic A."/>
            <person name="Larimer J."/>
            <person name="McCowen C."/>
            <person name="Montmayeur A."/>
            <person name="Murphy C."/>
            <person name="Neiman D."/>
            <person name="Pearson M."/>
            <person name="Priest M."/>
            <person name="Roberts A."/>
            <person name="Saif S."/>
            <person name="Shea T."/>
            <person name="Sisk P."/>
            <person name="Sykes S."/>
            <person name="Wortman J."/>
            <person name="Nusbaum C."/>
            <person name="Birren B."/>
        </authorList>
    </citation>
    <scope>NUCLEOTIDE SEQUENCE [LARGE SCALE GENOMIC DNA]</scope>
    <source>
        <strain evidence="6 7">VS20</strain>
    </source>
</reference>
<dbReference type="InterPro" id="IPR000306">
    <property type="entry name" value="Znf_FYVE"/>
</dbReference>
<keyword evidence="3" id="KW-0862">Zinc</keyword>
<dbReference type="CDD" id="cd00065">
    <property type="entry name" value="FYVE_like_SF"/>
    <property type="match status" value="1"/>
</dbReference>
<dbReference type="GeneID" id="19948669"/>
<dbReference type="GO" id="GO:0008270">
    <property type="term" value="F:zinc ion binding"/>
    <property type="evidence" value="ECO:0007669"/>
    <property type="project" value="UniProtKB-KW"/>
</dbReference>
<evidence type="ECO:0000313" key="6">
    <source>
        <dbReference type="EMBL" id="EQC34620.1"/>
    </source>
</evidence>
<evidence type="ECO:0000256" key="1">
    <source>
        <dbReference type="ARBA" id="ARBA00022723"/>
    </source>
</evidence>
<dbReference type="InParanoid" id="T0QLD8"/>
<dbReference type="SMART" id="SM00064">
    <property type="entry name" value="FYVE"/>
    <property type="match status" value="1"/>
</dbReference>
<dbReference type="OrthoDB" id="10308066at2759"/>
<evidence type="ECO:0000256" key="4">
    <source>
        <dbReference type="PROSITE-ProRule" id="PRU00091"/>
    </source>
</evidence>
<dbReference type="EMBL" id="JH767154">
    <property type="protein sequence ID" value="EQC34620.1"/>
    <property type="molecule type" value="Genomic_DNA"/>
</dbReference>
<dbReference type="InterPro" id="IPR011011">
    <property type="entry name" value="Znf_FYVE_PHD"/>
</dbReference>
<organism evidence="6 7">
    <name type="scientific">Saprolegnia diclina (strain VS20)</name>
    <dbReference type="NCBI Taxonomy" id="1156394"/>
    <lineage>
        <taxon>Eukaryota</taxon>
        <taxon>Sar</taxon>
        <taxon>Stramenopiles</taxon>
        <taxon>Oomycota</taxon>
        <taxon>Saprolegniomycetes</taxon>
        <taxon>Saprolegniales</taxon>
        <taxon>Saprolegniaceae</taxon>
        <taxon>Saprolegnia</taxon>
    </lineage>
</organism>
<dbReference type="RefSeq" id="XP_008612026.1">
    <property type="nucleotide sequence ID" value="XM_008613804.1"/>
</dbReference>
<keyword evidence="1" id="KW-0479">Metal-binding</keyword>
<evidence type="ECO:0000256" key="2">
    <source>
        <dbReference type="ARBA" id="ARBA00022771"/>
    </source>
</evidence>
<dbReference type="PROSITE" id="PS50178">
    <property type="entry name" value="ZF_FYVE"/>
    <property type="match status" value="2"/>
</dbReference>
<dbReference type="PANTHER" id="PTHR43102:SF2">
    <property type="entry name" value="GAF DOMAIN-CONTAINING PROTEIN"/>
    <property type="match status" value="1"/>
</dbReference>
<protein>
    <recommendedName>
        <fullName evidence="5">FYVE-type domain-containing protein</fullName>
    </recommendedName>
</protein>
<dbReference type="Gene3D" id="3.30.40.10">
    <property type="entry name" value="Zinc/RING finger domain, C3HC4 (zinc finger)"/>
    <property type="match status" value="3"/>
</dbReference>
<dbReference type="InterPro" id="IPR013083">
    <property type="entry name" value="Znf_RING/FYVE/PHD"/>
</dbReference>
<dbReference type="VEuPathDB" id="FungiDB:SDRG_07942"/>
<dbReference type="InterPro" id="IPR017455">
    <property type="entry name" value="Znf_FYVE-rel"/>
</dbReference>
<evidence type="ECO:0000259" key="5">
    <source>
        <dbReference type="PROSITE" id="PS50178"/>
    </source>
</evidence>
<dbReference type="AlphaFoldDB" id="T0QLD8"/>
<gene>
    <name evidence="6" type="ORF">SDRG_07942</name>
</gene>
<evidence type="ECO:0000313" key="7">
    <source>
        <dbReference type="Proteomes" id="UP000030762"/>
    </source>
</evidence>
<dbReference type="STRING" id="1156394.T0QLD8"/>
<dbReference type="OMA" id="TCAMIAI"/>
<name>T0QLD8_SAPDV</name>
<keyword evidence="2 4" id="KW-0863">Zinc-finger</keyword>
<feature type="domain" description="FYVE-type" evidence="5">
    <location>
        <begin position="124"/>
        <end position="174"/>
    </location>
</feature>
<dbReference type="Pfam" id="PF01363">
    <property type="entry name" value="FYVE"/>
    <property type="match status" value="2"/>
</dbReference>